<dbReference type="SUPFAM" id="SSF56731">
    <property type="entry name" value="DNA primase core"/>
    <property type="match status" value="1"/>
</dbReference>
<dbReference type="Pfam" id="PF21268">
    <property type="entry name" value="Helic-prim_T7_N"/>
    <property type="match status" value="1"/>
</dbReference>
<evidence type="ECO:0000259" key="2">
    <source>
        <dbReference type="PROSITE" id="PS51199"/>
    </source>
</evidence>
<feature type="zinc finger region" description="C4-like; zinc ribbon fold" evidence="1">
    <location>
        <begin position="9"/>
        <end position="31"/>
    </location>
</feature>
<dbReference type="EC" id="2.7.7.-" evidence="1"/>
<feature type="binding site" evidence="1">
    <location>
        <position position="146"/>
    </location>
    <ligand>
        <name>Mg(2+)</name>
        <dbReference type="ChEBI" id="CHEBI:18420"/>
        <label>1</label>
        <note>catalytic</note>
    </ligand>
</feature>
<dbReference type="InterPro" id="IPR006171">
    <property type="entry name" value="TOPRIM_dom"/>
</dbReference>
<dbReference type="GO" id="GO:0003899">
    <property type="term" value="F:DNA-directed RNA polymerase activity"/>
    <property type="evidence" value="ECO:0007669"/>
    <property type="project" value="UniProtKB-UniRule"/>
</dbReference>
<dbReference type="Pfam" id="PF03796">
    <property type="entry name" value="DnaB_C"/>
    <property type="match status" value="1"/>
</dbReference>
<dbReference type="SMART" id="SM00493">
    <property type="entry name" value="TOPRIM"/>
    <property type="match status" value="1"/>
</dbReference>
<dbReference type="GO" id="GO:0003697">
    <property type="term" value="F:single-stranded DNA binding"/>
    <property type="evidence" value="ECO:0007669"/>
    <property type="project" value="InterPro"/>
</dbReference>
<keyword evidence="1" id="KW-0639">Primosome</keyword>
<dbReference type="GeneID" id="55412348"/>
<dbReference type="RefSeq" id="YP_009777811.1">
    <property type="nucleotide sequence ID" value="NC_047704.1"/>
</dbReference>
<dbReference type="Gene3D" id="3.40.1360.10">
    <property type="match status" value="1"/>
</dbReference>
<name>A0A6S4P8J4_9CAUD</name>
<keyword evidence="1" id="KW-0067">ATP-binding</keyword>
<keyword evidence="1" id="KW-0479">Metal-binding</keyword>
<keyword evidence="1" id="KW-0460">Magnesium</keyword>
<keyword evidence="1" id="KW-0347">Helicase</keyword>
<comment type="function">
    <text evidence="1">ATP-dependent DNA helicase and primase essential for viral DNA replication and recombination. The helicase moves 5' -&gt; 3' on the lagging strand template, unwinding the DNA duplex ahead of the leading strand polymerase at the replication fork and generating ssDNA for both leading and lagging strand synthesis. ATP or dTTP hydrolysis propels each helicase domain to translocate sequentially along DNA. Mediates strand transfer when a joint molecule is available and participates in recombinational DNA repair through its role in strand exchange. Primase activity synthesizes short RNA primers at the sequence 5'-GTC-3' on the lagging strand that the polymerase elongates using dNTPs and providing the primase is still present.</text>
</comment>
<keyword evidence="1" id="KW-0862">Zinc</keyword>
<comment type="catalytic activity">
    <reaction evidence="1">
        <text>ATP + H2O = ADP + phosphate + H(+)</text>
        <dbReference type="Rhea" id="RHEA:13065"/>
        <dbReference type="ChEBI" id="CHEBI:15377"/>
        <dbReference type="ChEBI" id="CHEBI:15378"/>
        <dbReference type="ChEBI" id="CHEBI:30616"/>
        <dbReference type="ChEBI" id="CHEBI:43474"/>
        <dbReference type="ChEBI" id="CHEBI:456216"/>
        <dbReference type="EC" id="3.6.4.12"/>
    </reaction>
</comment>
<feature type="site" description="dTTP/dATP binding" evidence="1">
    <location>
        <position position="486"/>
    </location>
</feature>
<keyword evidence="1" id="KW-0511">Multifunctional enzyme</keyword>
<dbReference type="EMBL" id="AP013544">
    <property type="protein sequence ID" value="BAQ94269.1"/>
    <property type="molecule type" value="Genomic_DNA"/>
</dbReference>
<dbReference type="GO" id="GO:0016787">
    <property type="term" value="F:hydrolase activity"/>
    <property type="evidence" value="ECO:0007669"/>
    <property type="project" value="UniProtKB-KW"/>
</dbReference>
<keyword evidence="1" id="KW-0548">Nucleotidyltransferase</keyword>
<evidence type="ECO:0000313" key="3">
    <source>
        <dbReference type="EMBL" id="BAQ94269.1"/>
    </source>
</evidence>
<dbReference type="PANTHER" id="PTHR12873">
    <property type="entry name" value="T7-LIKE MITOCHONDRIAL DNA HELICASE"/>
    <property type="match status" value="1"/>
</dbReference>
<keyword evidence="1" id="KW-0235">DNA replication</keyword>
<dbReference type="GO" id="GO:0008270">
    <property type="term" value="F:zinc ion binding"/>
    <property type="evidence" value="ECO:0007669"/>
    <property type="project" value="UniProtKB-UniRule"/>
</dbReference>
<feature type="binding site" evidence="1">
    <location>
        <position position="31"/>
    </location>
    <ligand>
        <name>Zn(2+)</name>
        <dbReference type="ChEBI" id="CHEBI:29105"/>
    </ligand>
</feature>
<feature type="binding site" evidence="1">
    <location>
        <position position="12"/>
    </location>
    <ligand>
        <name>Zn(2+)</name>
        <dbReference type="ChEBI" id="CHEBI:29105"/>
    </ligand>
</feature>
<feature type="binding site" evidence="1">
    <location>
        <position position="28"/>
    </location>
    <ligand>
        <name>Zn(2+)</name>
        <dbReference type="ChEBI" id="CHEBI:29105"/>
    </ligand>
</feature>
<feature type="binding site" evidence="1">
    <location>
        <begin position="297"/>
        <end position="304"/>
    </location>
    <ligand>
        <name>ATP</name>
        <dbReference type="ChEBI" id="CHEBI:30616"/>
    </ligand>
</feature>
<sequence>MYIATHQPCDKCGASDALCVNEDGSTFCHSCNTYDRADAAPVTPPPTTMKITKPLHSDSDKFLTGRYSDIPARHITLDTCKHMRYRIGDYNGRACHIADYYDDDRKLQGQKLRFEGKQFMILGDISDRFYGQHLHPMGGMKLVVTEGEVDALSVSQMQDNKYATVSLPTGAASAAKVFKQNLKWLDKWDEVILMFDEDEPGRKAVEDVVGILPSGKAKVARLPLKDANECLINKRSRDVIHAIFQANAWRPDAIISGTDIHERLTNPKNTASIPYPFDGLNEMTRGIRKGEIVTFCAGSGIGKSQVCRIIAHHILTTTEHSVGYIALEESIERTALGIVGLEMGKLLHLDPEVNYADTNFDEAYVNTVGSGRMWLYDHWGSLDADRLLSHVMHMAKAMDVEYVILDHISIVVSGMQDGDERRMIDNVMTKLRALVEECGIALILVSHLKRPSEGRGHEEGNKTSLAHLRGSAAIAQLSDMVIGLERNQQDTEHKHVTTVRVLKNRFSGDTGVATNLAFNPVTGRMSEYTFEEL</sequence>
<dbReference type="SUPFAM" id="SSF57783">
    <property type="entry name" value="Zinc beta-ribbon"/>
    <property type="match status" value="1"/>
</dbReference>
<organism evidence="3 4">
    <name type="scientific">uncultured phage_MedDCM-OCT-S45-C18</name>
    <dbReference type="NCBI Taxonomy" id="2741072"/>
    <lineage>
        <taxon>Viruses</taxon>
        <taxon>Duplodnaviria</taxon>
        <taxon>Heunggongvirae</taxon>
        <taxon>Uroviricota</taxon>
        <taxon>Caudoviricetes</taxon>
        <taxon>Autographivirales</taxon>
        <taxon>Ayaqvirus</taxon>
        <taxon>Ayaqvirus S45C18</taxon>
    </lineage>
</organism>
<feature type="binding site" evidence="1">
    <location>
        <position position="196"/>
    </location>
    <ligand>
        <name>Mg(2+)</name>
        <dbReference type="ChEBI" id="CHEBI:18420"/>
        <label>1</label>
        <note>catalytic</note>
    </ligand>
</feature>
<dbReference type="InterPro" id="IPR027417">
    <property type="entry name" value="P-loop_NTPase"/>
</dbReference>
<dbReference type="GO" id="GO:0006269">
    <property type="term" value="P:DNA replication, synthesis of primer"/>
    <property type="evidence" value="ECO:0007669"/>
    <property type="project" value="UniProtKB-KW"/>
</dbReference>
<evidence type="ECO:0000256" key="1">
    <source>
        <dbReference type="HAMAP-Rule" id="MF_04154"/>
    </source>
</evidence>
<comment type="similarity">
    <text evidence="1">Belongs to the Teseptimavirus DNA helicase/primase family.</text>
</comment>
<dbReference type="Proteomes" id="UP000505037">
    <property type="component" value="Segment"/>
</dbReference>
<keyword evidence="1" id="KW-1194">Viral DNA replication</keyword>
<dbReference type="InterPro" id="IPR007694">
    <property type="entry name" value="DNA_helicase_DnaB-like_C"/>
</dbReference>
<dbReference type="Gene3D" id="2.20.25.180">
    <property type="match status" value="1"/>
</dbReference>
<dbReference type="GO" id="GO:0005524">
    <property type="term" value="F:ATP binding"/>
    <property type="evidence" value="ECO:0007669"/>
    <property type="project" value="UniProtKB-UniRule"/>
</dbReference>
<feature type="site" description="dTTP/dATP binding" evidence="1">
    <location>
        <position position="447"/>
    </location>
</feature>
<feature type="domain" description="SF4 helicase" evidence="2">
    <location>
        <begin position="266"/>
        <end position="532"/>
    </location>
</feature>
<comment type="subunit">
    <text evidence="1">Homohexamer. Assembles as a hexamer onto linear or circular ssDNA in the presence of ATP or dTTP. Interacts (via C-terminus) with the viral DNA polymerase that is bound to DNA; this interaction is essential to initiate leading-strand DNA synthesis. The priming complex consists of 2 DNA polymerases and 1 helicase-primase hexamer that assemble on the DNA template. Interacts with the single-stranded DNA-binding protein. Part of the replicase complex that includes the DNA polymerase, the primase/helicase and the single-stranded DNA binding protein.</text>
</comment>
<keyword evidence="4" id="KW-1185">Reference proteome</keyword>
<dbReference type="KEGG" id="vg:55412348"/>
<dbReference type="PANTHER" id="PTHR12873:SF0">
    <property type="entry name" value="TWINKLE MTDNA HELICASE"/>
    <property type="match status" value="1"/>
</dbReference>
<feature type="binding site" evidence="1">
    <location>
        <position position="226"/>
    </location>
    <ligand>
        <name>Mg(2+)</name>
        <dbReference type="ChEBI" id="CHEBI:18420"/>
        <label>2</label>
    </ligand>
</feature>
<keyword evidence="1" id="KW-0378">Hydrolase</keyword>
<keyword evidence="1" id="KW-0863">Zinc-finger</keyword>
<dbReference type="HAMAP" id="MF_04154">
    <property type="entry name" value="Helic_Prim_T7"/>
    <property type="match status" value="1"/>
</dbReference>
<dbReference type="GO" id="GO:0039693">
    <property type="term" value="P:viral DNA genome replication"/>
    <property type="evidence" value="ECO:0007669"/>
    <property type="project" value="UniProtKB-UniRule"/>
</dbReference>
<proteinExistence type="inferred from homology"/>
<accession>A0A6S4P8J4</accession>
<feature type="binding site" evidence="1">
    <location>
        <position position="9"/>
    </location>
    <ligand>
        <name>Zn(2+)</name>
        <dbReference type="ChEBI" id="CHEBI:29105"/>
    </ligand>
</feature>
<feature type="site" description="dTTP/dATP binding" evidence="1">
    <location>
        <position position="505"/>
    </location>
</feature>
<comment type="cofactor">
    <cofactor evidence="1">
        <name>Mg(2+)</name>
        <dbReference type="ChEBI" id="CHEBI:18420"/>
    </cofactor>
    <text evidence="1">Binds 2 Mg(2+), one of which is catalytic.</text>
</comment>
<protein>
    <recommendedName>
        <fullName evidence="1">DNA helicase/primase</fullName>
        <ecNumber evidence="1">2.7.7.-</ecNumber>
        <ecNumber evidence="1">3.6.4.12</ecNumber>
    </recommendedName>
</protein>
<dbReference type="InterPro" id="IPR027032">
    <property type="entry name" value="Twinkle-like"/>
</dbReference>
<dbReference type="CDD" id="cd00188">
    <property type="entry name" value="TOPRIM"/>
    <property type="match status" value="1"/>
</dbReference>
<keyword evidence="1" id="KW-0547">Nucleotide-binding</keyword>
<dbReference type="Gene3D" id="3.40.50.300">
    <property type="entry name" value="P-loop containing nucleotide triphosphate hydrolases"/>
    <property type="match status" value="1"/>
</dbReference>
<dbReference type="Pfam" id="PF13155">
    <property type="entry name" value="Toprim_2"/>
    <property type="match status" value="1"/>
</dbReference>
<dbReference type="InterPro" id="IPR046394">
    <property type="entry name" value="Helic_Prim_T7"/>
</dbReference>
<dbReference type="EC" id="3.6.4.12" evidence="1"/>
<dbReference type="CDD" id="cd19483">
    <property type="entry name" value="RecA-like_Gp4D_helicase"/>
    <property type="match status" value="1"/>
</dbReference>
<dbReference type="InterPro" id="IPR048774">
    <property type="entry name" value="Helic-prim_T7_N"/>
</dbReference>
<comment type="domain">
    <text evidence="1">The N-terminus zinc finger domain is essential for delivering the primed DNA template to the DNA polymerase. The central core domain contains the primase activity. The C-terminus region is responsible for the helicase activity and binds 1 Mg(2+)-dTTP.</text>
</comment>
<dbReference type="SUPFAM" id="SSF52540">
    <property type="entry name" value="P-loop containing nucleoside triphosphate hydrolases"/>
    <property type="match status" value="1"/>
</dbReference>
<evidence type="ECO:0000313" key="4">
    <source>
        <dbReference type="Proteomes" id="UP000505037"/>
    </source>
</evidence>
<comment type="caution">
    <text evidence="1">Lacks conserved residue(s) required for the propagation of feature annotation.</text>
</comment>
<dbReference type="Gene3D" id="2.20.25.10">
    <property type="match status" value="1"/>
</dbReference>
<keyword evidence="1" id="KW-0808">Transferase</keyword>
<dbReference type="GO" id="GO:0043139">
    <property type="term" value="F:5'-3' DNA helicase activity"/>
    <property type="evidence" value="ECO:0007669"/>
    <property type="project" value="InterPro"/>
</dbReference>
<reference evidence="3 4" key="1">
    <citation type="journal article" date="2013" name="PLoS Genet.">
        <title>Expanding the Marine Virosphere Using Metagenomics.</title>
        <authorList>
            <person name="Mizuno C.M."/>
            <person name="Rodriguez-Valera F."/>
            <person name="Kimes N.E."/>
            <person name="Ghai R."/>
        </authorList>
    </citation>
    <scope>NUCLEOTIDE SEQUENCE [LARGE SCALE GENOMIC DNA]</scope>
    <source>
        <strain evidence="3">UvMED-CGR-U-MedDCM-OCT-S45-C18</strain>
    </source>
</reference>
<dbReference type="PROSITE" id="PS51199">
    <property type="entry name" value="SF4_HELICASE"/>
    <property type="match status" value="1"/>
</dbReference>